<feature type="compositionally biased region" description="Low complexity" evidence="1">
    <location>
        <begin position="264"/>
        <end position="279"/>
    </location>
</feature>
<dbReference type="OrthoDB" id="195748at2759"/>
<evidence type="ECO:0000259" key="2">
    <source>
        <dbReference type="PROSITE" id="PS50020"/>
    </source>
</evidence>
<evidence type="ECO:0000313" key="4">
    <source>
        <dbReference type="Proteomes" id="UP000018201"/>
    </source>
</evidence>
<feature type="domain" description="WW" evidence="2">
    <location>
        <begin position="298"/>
        <end position="332"/>
    </location>
</feature>
<dbReference type="CDD" id="cd00201">
    <property type="entry name" value="WW"/>
    <property type="match status" value="1"/>
</dbReference>
<organism evidence="3 4">
    <name type="scientific">Eimeria praecox</name>
    <dbReference type="NCBI Taxonomy" id="51316"/>
    <lineage>
        <taxon>Eukaryota</taxon>
        <taxon>Sar</taxon>
        <taxon>Alveolata</taxon>
        <taxon>Apicomplexa</taxon>
        <taxon>Conoidasida</taxon>
        <taxon>Coccidia</taxon>
        <taxon>Eucoccidiorida</taxon>
        <taxon>Eimeriorina</taxon>
        <taxon>Eimeriidae</taxon>
        <taxon>Eimeria</taxon>
    </lineage>
</organism>
<protein>
    <recommendedName>
        <fullName evidence="2">WW domain-containing protein</fullName>
    </recommendedName>
</protein>
<feature type="compositionally biased region" description="Polar residues" evidence="1">
    <location>
        <begin position="206"/>
        <end position="216"/>
    </location>
</feature>
<feature type="compositionally biased region" description="Basic and acidic residues" evidence="1">
    <location>
        <begin position="710"/>
        <end position="722"/>
    </location>
</feature>
<feature type="compositionally biased region" description="Basic and acidic residues" evidence="1">
    <location>
        <begin position="730"/>
        <end position="739"/>
    </location>
</feature>
<evidence type="ECO:0000256" key="1">
    <source>
        <dbReference type="SAM" id="MobiDB-lite"/>
    </source>
</evidence>
<feature type="compositionally biased region" description="Polar residues" evidence="1">
    <location>
        <begin position="43"/>
        <end position="52"/>
    </location>
</feature>
<dbReference type="EMBL" id="HG694678">
    <property type="protein sequence ID" value="CDI86039.1"/>
    <property type="molecule type" value="Genomic_DNA"/>
</dbReference>
<dbReference type="Pfam" id="PF00397">
    <property type="entry name" value="WW"/>
    <property type="match status" value="1"/>
</dbReference>
<dbReference type="PANTHER" id="PTHR47852">
    <property type="entry name" value="OS06G0298400 PROTEIN"/>
    <property type="match status" value="1"/>
</dbReference>
<dbReference type="SUPFAM" id="SSF51045">
    <property type="entry name" value="WW domain"/>
    <property type="match status" value="1"/>
</dbReference>
<dbReference type="InterPro" id="IPR001202">
    <property type="entry name" value="WW_dom"/>
</dbReference>
<reference evidence="3" key="2">
    <citation type="submission" date="2013-10" db="EMBL/GenBank/DDBJ databases">
        <authorList>
            <person name="Aslett M."/>
        </authorList>
    </citation>
    <scope>NUCLEOTIDE SEQUENCE [LARGE SCALE GENOMIC DNA]</scope>
    <source>
        <strain evidence="3">Houghton</strain>
    </source>
</reference>
<sequence>MTGSDEGAPRSNPLTLEKEEGELESSDAKAEDEGLERADDCAASQQGQTSVEPDTPDQARTCEASNCSLSSDPVEEVPSENGDDKHNSSPATRAADEDCESSGQREEEDVPEVSADTIAAAAQAFNASVKHSPLETPVPAAAEPSVLQSMASEMPPPSFLPRQLRMKRHANRARAEAASGATVPTTPPAAVQGREEGGQQEAQAASDNAQATTNDGSKVDDEFVLFMKEIQQLDSQREAEQQNSSPGNHGAASTVPVSGTPADNQQSSNLSPSASESPQNTADQGIAATGSLEQQQPQDNEAAWQAVVDPASGKTYYWNVATDEVTWELPGSSVHPIATQKDTHGKQQQENDLRQWAASTFRLTQELPTCSEKVQQLMFQLDFMEEELDAVHESSSMAQPAVPATETDVSLRLQRFRSMRLKREQLRQKRSHDGRANGSDDELLKELIDLQLQQDRRTDPAQCPACKQRLAEARGTQPQQAKVRALASSLARRLGNVEKEWAAAMLAALKARLDDWIDGGLSSSFFLKRLDKMQQDFQKHLLHDVEAEGRHQELASAFPYSAAAAAVSASGVAKASPRNSLAGVTAASASDKGGTGRSTGGSRNAGAMPSGNSKPGEESTAACTAPPTPEGPPPTLPDEVPPAASEATKAGAAPAADNQRHQEADPKAPAVSRDGAHGAGAMAAPVKRPLGSSGVKKISSSNPLVRKRMQLVEKWQKSREKDEESEEEDYDKRKERLKQKKIEEWKEREMASRRGMQNANFIEVTADWRTLVQKK</sequence>
<dbReference type="PROSITE" id="PS50020">
    <property type="entry name" value="WW_DOMAIN_2"/>
    <property type="match status" value="1"/>
</dbReference>
<feature type="compositionally biased region" description="Basic and acidic residues" evidence="1">
    <location>
        <begin position="26"/>
        <end position="40"/>
    </location>
</feature>
<feature type="region of interest" description="Disordered" evidence="1">
    <location>
        <begin position="584"/>
        <end position="739"/>
    </location>
</feature>
<feature type="compositionally biased region" description="Pro residues" evidence="1">
    <location>
        <begin position="626"/>
        <end position="640"/>
    </location>
</feature>
<dbReference type="Proteomes" id="UP000018201">
    <property type="component" value="Unassembled WGS sequence"/>
</dbReference>
<dbReference type="SMART" id="SM00456">
    <property type="entry name" value="WW"/>
    <property type="match status" value="1"/>
</dbReference>
<gene>
    <name evidence="3" type="ORF">EPH_0066910</name>
</gene>
<keyword evidence="4" id="KW-1185">Reference proteome</keyword>
<reference evidence="3" key="1">
    <citation type="submission" date="2013-10" db="EMBL/GenBank/DDBJ databases">
        <title>Genomic analysis of the causative agents of coccidiosis in chickens.</title>
        <authorList>
            <person name="Reid A.J."/>
            <person name="Blake D."/>
            <person name="Billington K."/>
            <person name="Browne H."/>
            <person name="Dunn M."/>
            <person name="Hung S."/>
            <person name="Kawahara F."/>
            <person name="Miranda-Saavedra D."/>
            <person name="Mourier T."/>
            <person name="Nagra H."/>
            <person name="Otto T.D."/>
            <person name="Rawlings N."/>
            <person name="Sanchez A."/>
            <person name="Sanders M."/>
            <person name="Subramaniam C."/>
            <person name="Tay Y."/>
            <person name="Dear P."/>
            <person name="Doerig C."/>
            <person name="Gruber A."/>
            <person name="Parkinson J."/>
            <person name="Shirley M."/>
            <person name="Wan K.L."/>
            <person name="Berriman M."/>
            <person name="Tomley F."/>
            <person name="Pain A."/>
        </authorList>
    </citation>
    <scope>NUCLEOTIDE SEQUENCE [LARGE SCALE GENOMIC DNA]</scope>
    <source>
        <strain evidence="3">Houghton</strain>
    </source>
</reference>
<feature type="region of interest" description="Disordered" evidence="1">
    <location>
        <begin position="151"/>
        <end position="283"/>
    </location>
</feature>
<proteinExistence type="predicted"/>
<dbReference type="Gene3D" id="2.20.70.10">
    <property type="match status" value="1"/>
</dbReference>
<dbReference type="AlphaFoldDB" id="U6H5T8"/>
<dbReference type="VEuPathDB" id="ToxoDB:EPH_0066910"/>
<evidence type="ECO:0000313" key="3">
    <source>
        <dbReference type="EMBL" id="CDI86039.1"/>
    </source>
</evidence>
<feature type="region of interest" description="Disordered" evidence="1">
    <location>
        <begin position="1"/>
        <end position="118"/>
    </location>
</feature>
<name>U6H5T8_9EIME</name>
<accession>U6H5T8</accession>
<dbReference type="InterPro" id="IPR036020">
    <property type="entry name" value="WW_dom_sf"/>
</dbReference>
<dbReference type="PANTHER" id="PTHR47852:SF2">
    <property type="entry name" value="WW DOMAIN-CONTAINING PROTEIN"/>
    <property type="match status" value="1"/>
</dbReference>